<evidence type="ECO:0000313" key="9">
    <source>
        <dbReference type="EMBL" id="KAG6602532.1"/>
    </source>
</evidence>
<comment type="similarity">
    <text evidence="2">Belongs to the TAF8 family.</text>
</comment>
<accession>A0AAV6NTI0</accession>
<reference evidence="9 10" key="1">
    <citation type="journal article" date="2021" name="Hortic Res">
        <title>The domestication of Cucurbita argyrosperma as revealed by the genome of its wild relative.</title>
        <authorList>
            <person name="Barrera-Redondo J."/>
            <person name="Sanchez-de la Vega G."/>
            <person name="Aguirre-Liguori J.A."/>
            <person name="Castellanos-Morales G."/>
            <person name="Gutierrez-Guerrero Y.T."/>
            <person name="Aguirre-Dugua X."/>
            <person name="Aguirre-Planter E."/>
            <person name="Tenaillon M.I."/>
            <person name="Lira-Saade R."/>
            <person name="Eguiarte L.E."/>
        </authorList>
    </citation>
    <scope>NUCLEOTIDE SEQUENCE [LARGE SCALE GENOMIC DNA]</scope>
    <source>
        <strain evidence="9">JBR-2021</strain>
    </source>
</reference>
<evidence type="ECO:0000259" key="8">
    <source>
        <dbReference type="SMART" id="SM00576"/>
    </source>
</evidence>
<dbReference type="PANTHER" id="PTHR46338">
    <property type="entry name" value="TRANSCRIPTION INITIATION FACTOR TFIID SUBUNIT 8"/>
    <property type="match status" value="1"/>
</dbReference>
<keyword evidence="4" id="KW-0805">Transcription regulation</keyword>
<evidence type="ECO:0000256" key="5">
    <source>
        <dbReference type="ARBA" id="ARBA00023163"/>
    </source>
</evidence>
<keyword evidence="10" id="KW-1185">Reference proteome</keyword>
<sequence>MSGVFGGESGKVHERPKTRKNLGGEDFPQALAKIAVAQICESEGFQTFQQSALETLADIAVRYVQNIGKTANFCANFAGRTECNVFDIIQALEDLGSVQGFAGALDIEHCLASSSTVKEIARYVAQAEEIPFAYAVPKFPVVKERKLRPTFLQIGEETPGKHIPSWLPALPDPETYIASPTVEEKVVEPQKIKTEPEKQCKSAEKSLWNLQQWLFCNGLEGSRREGPRNAAMTKQTQESNPFLAPPLQFGEKEVSSVVLPDRILNNSSTEYPVPARENCLVDTHVSVLETFAPAIESLKNSLHDSEEKFSLNRRSTVQFKIGTGKKPESSMIELKALNNGVKNSSSWFVGDDKKDDKKRKAEKILKNSIENSNELYQL</sequence>
<evidence type="ECO:0000256" key="4">
    <source>
        <dbReference type="ARBA" id="ARBA00023015"/>
    </source>
</evidence>
<dbReference type="SMART" id="SM00576">
    <property type="entry name" value="BTP"/>
    <property type="match status" value="1"/>
</dbReference>
<dbReference type="Pfam" id="PF10406">
    <property type="entry name" value="TAF8_C"/>
    <property type="match status" value="1"/>
</dbReference>
<comment type="caution">
    <text evidence="9">The sequence shown here is derived from an EMBL/GenBank/DDBJ whole genome shotgun (WGS) entry which is preliminary data.</text>
</comment>
<feature type="non-terminal residue" evidence="9">
    <location>
        <position position="1"/>
    </location>
</feature>
<evidence type="ECO:0000256" key="2">
    <source>
        <dbReference type="ARBA" id="ARBA00008767"/>
    </source>
</evidence>
<comment type="subcellular location">
    <subcellularLocation>
        <location evidence="1">Nucleus</location>
    </subcellularLocation>
</comment>
<evidence type="ECO:0000256" key="1">
    <source>
        <dbReference type="ARBA" id="ARBA00004123"/>
    </source>
</evidence>
<dbReference type="InterPro" id="IPR006565">
    <property type="entry name" value="BTP"/>
</dbReference>
<feature type="domain" description="Bromodomain associated" evidence="8">
    <location>
        <begin position="25"/>
        <end position="101"/>
    </location>
</feature>
<organism evidence="9 10">
    <name type="scientific">Cucurbita argyrosperma subsp. sororia</name>
    <dbReference type="NCBI Taxonomy" id="37648"/>
    <lineage>
        <taxon>Eukaryota</taxon>
        <taxon>Viridiplantae</taxon>
        <taxon>Streptophyta</taxon>
        <taxon>Embryophyta</taxon>
        <taxon>Tracheophyta</taxon>
        <taxon>Spermatophyta</taxon>
        <taxon>Magnoliopsida</taxon>
        <taxon>eudicotyledons</taxon>
        <taxon>Gunneridae</taxon>
        <taxon>Pentapetalae</taxon>
        <taxon>rosids</taxon>
        <taxon>fabids</taxon>
        <taxon>Cucurbitales</taxon>
        <taxon>Cucurbitaceae</taxon>
        <taxon>Cucurbiteae</taxon>
        <taxon>Cucurbita</taxon>
    </lineage>
</organism>
<dbReference type="EMBL" id="JAGKQH010000004">
    <property type="protein sequence ID" value="KAG6602532.1"/>
    <property type="molecule type" value="Genomic_DNA"/>
</dbReference>
<evidence type="ECO:0000313" key="10">
    <source>
        <dbReference type="Proteomes" id="UP000685013"/>
    </source>
</evidence>
<dbReference type="InterPro" id="IPR019473">
    <property type="entry name" value="TFIID_su8_C"/>
</dbReference>
<dbReference type="CDD" id="cd08049">
    <property type="entry name" value="TAF8"/>
    <property type="match status" value="1"/>
</dbReference>
<dbReference type="Pfam" id="PF07524">
    <property type="entry name" value="Bromo_TP"/>
    <property type="match status" value="1"/>
</dbReference>
<dbReference type="InterPro" id="IPR037818">
    <property type="entry name" value="TAF8"/>
</dbReference>
<evidence type="ECO:0000256" key="3">
    <source>
        <dbReference type="ARBA" id="ARBA00017307"/>
    </source>
</evidence>
<proteinExistence type="inferred from homology"/>
<dbReference type="PANTHER" id="PTHR46338:SF19">
    <property type="entry name" value="TRANSCRIPTION INITIATION FACTOR TFIID SUBUNIT 8"/>
    <property type="match status" value="1"/>
</dbReference>
<evidence type="ECO:0000256" key="6">
    <source>
        <dbReference type="ARBA" id="ARBA00023242"/>
    </source>
</evidence>
<keyword evidence="6" id="KW-0539">Nucleus</keyword>
<name>A0AAV6NTI0_9ROSI</name>
<feature type="region of interest" description="Disordered" evidence="7">
    <location>
        <begin position="225"/>
        <end position="246"/>
    </location>
</feature>
<evidence type="ECO:0000256" key="7">
    <source>
        <dbReference type="SAM" id="MobiDB-lite"/>
    </source>
</evidence>
<keyword evidence="5" id="KW-0804">Transcription</keyword>
<feature type="region of interest" description="Disordered" evidence="7">
    <location>
        <begin position="1"/>
        <end position="24"/>
    </location>
</feature>
<protein>
    <recommendedName>
        <fullName evidence="3">Transcription initiation factor TFIID subunit 8</fullName>
    </recommendedName>
</protein>
<dbReference type="AlphaFoldDB" id="A0AAV6NTI0"/>
<dbReference type="Proteomes" id="UP000685013">
    <property type="component" value="Chromosome 4"/>
</dbReference>
<dbReference type="CDD" id="cd00076">
    <property type="entry name" value="HFD_SF"/>
    <property type="match status" value="1"/>
</dbReference>
<gene>
    <name evidence="9" type="primary">TAF8</name>
    <name evidence="9" type="ORF">SDJN03_07765</name>
</gene>
<dbReference type="GO" id="GO:0005669">
    <property type="term" value="C:transcription factor TFIID complex"/>
    <property type="evidence" value="ECO:0007669"/>
    <property type="project" value="InterPro"/>
</dbReference>